<reference evidence="1" key="1">
    <citation type="journal article" date="2016" name="Appl. Microbiol. Biotechnol.">
        <title>Biochemical and genetic characterization of ?-1,3 glucanase from a deep subseafloor Laceyella putida.</title>
        <authorList>
            <person name="Kobayashi T."/>
            <person name="Uchimura K."/>
            <person name="Kubota T."/>
            <person name="Nunoura T."/>
            <person name="Deguchi S."/>
        </authorList>
    </citation>
    <scope>NUCLEOTIDE SEQUENCE</scope>
    <source>
        <strain evidence="1">JAM-FM3001</strain>
    </source>
</reference>
<accession>A0A0P0UP27</accession>
<sequence>MESEVVHQIGIQVIIKDDAWLAIVQYPVQLCRSQAPIQPDGNRANFRGGEVQQGEVKIGASEKGNPVSRLNALFEQVVSDLIGNMIKFFKIKTAARPDQCFMTGAEAGSSFEQFPKCKTIFRHVDHLS</sequence>
<protein>
    <submittedName>
        <fullName evidence="1">Uncharacterized protein</fullName>
    </submittedName>
</protein>
<evidence type="ECO:0000313" key="1">
    <source>
        <dbReference type="EMBL" id="BAR92730.1"/>
    </source>
</evidence>
<dbReference type="EMBL" id="LC060791">
    <property type="protein sequence ID" value="BAR92730.1"/>
    <property type="molecule type" value="Genomic_DNA"/>
</dbReference>
<dbReference type="AlphaFoldDB" id="A0A0P0UP27"/>
<organism evidence="1">
    <name type="scientific">Laceyella putida</name>
    <dbReference type="NCBI Taxonomy" id="110101"/>
    <lineage>
        <taxon>Bacteria</taxon>
        <taxon>Bacillati</taxon>
        <taxon>Bacillota</taxon>
        <taxon>Bacilli</taxon>
        <taxon>Bacillales</taxon>
        <taxon>Thermoactinomycetaceae</taxon>
        <taxon>Laceyella</taxon>
    </lineage>
</organism>
<name>A0A0P0UP27_9BACL</name>
<proteinExistence type="predicted"/>